<proteinExistence type="predicted"/>
<reference evidence="1 2" key="1">
    <citation type="journal article" date="2012" name="Science">
        <title>The Paleozoic origin of enzymatic lignin decomposition reconstructed from 31 fungal genomes.</title>
        <authorList>
            <person name="Floudas D."/>
            <person name="Binder M."/>
            <person name="Riley R."/>
            <person name="Barry K."/>
            <person name="Blanchette R.A."/>
            <person name="Henrissat B."/>
            <person name="Martinez A.T."/>
            <person name="Otillar R."/>
            <person name="Spatafora J.W."/>
            <person name="Yadav J.S."/>
            <person name="Aerts A."/>
            <person name="Benoit I."/>
            <person name="Boyd A."/>
            <person name="Carlson A."/>
            <person name="Copeland A."/>
            <person name="Coutinho P.M."/>
            <person name="de Vries R.P."/>
            <person name="Ferreira P."/>
            <person name="Findley K."/>
            <person name="Foster B."/>
            <person name="Gaskell J."/>
            <person name="Glotzer D."/>
            <person name="Gorecki P."/>
            <person name="Heitman J."/>
            <person name="Hesse C."/>
            <person name="Hori C."/>
            <person name="Igarashi K."/>
            <person name="Jurgens J.A."/>
            <person name="Kallen N."/>
            <person name="Kersten P."/>
            <person name="Kohler A."/>
            <person name="Kuees U."/>
            <person name="Kumar T.K.A."/>
            <person name="Kuo A."/>
            <person name="LaButti K."/>
            <person name="Larrondo L.F."/>
            <person name="Lindquist E."/>
            <person name="Ling A."/>
            <person name="Lombard V."/>
            <person name="Lucas S."/>
            <person name="Lundell T."/>
            <person name="Martin R."/>
            <person name="McLaughlin D.J."/>
            <person name="Morgenstern I."/>
            <person name="Morin E."/>
            <person name="Murat C."/>
            <person name="Nagy L.G."/>
            <person name="Nolan M."/>
            <person name="Ohm R.A."/>
            <person name="Patyshakuliyeva A."/>
            <person name="Rokas A."/>
            <person name="Ruiz-Duenas F.J."/>
            <person name="Sabat G."/>
            <person name="Salamov A."/>
            <person name="Samejima M."/>
            <person name="Schmutz J."/>
            <person name="Slot J.C."/>
            <person name="St John F."/>
            <person name="Stenlid J."/>
            <person name="Sun H."/>
            <person name="Sun S."/>
            <person name="Syed K."/>
            <person name="Tsang A."/>
            <person name="Wiebenga A."/>
            <person name="Young D."/>
            <person name="Pisabarro A."/>
            <person name="Eastwood D.C."/>
            <person name="Martin F."/>
            <person name="Cullen D."/>
            <person name="Grigoriev I.V."/>
            <person name="Hibbett D.S."/>
        </authorList>
    </citation>
    <scope>NUCLEOTIDE SEQUENCE [LARGE SCALE GENOMIC DNA]</scope>
    <source>
        <strain evidence="1 2">MD-104</strain>
    </source>
</reference>
<gene>
    <name evidence="1" type="ORF">WOLCODRAFT_58712</name>
</gene>
<name>A0A2H3JHK3_WOLCO</name>
<feature type="non-terminal residue" evidence="1">
    <location>
        <position position="1"/>
    </location>
</feature>
<sequence>IEVWELVINMLRDEPRALMACELVCKRWSKRCQYFLRKLASMSILSDQKEVVVWAKTIHAMSRHGHRVKRVHISGDTEHKDNTRSLSHLGTFTAMLAGCLPNLRELFIKYGHWYAGTIHGNVFLHFTAFSGIVDLRLLDVTFPSIATFGRLICSLRSLCELKLENVSF</sequence>
<dbReference type="Proteomes" id="UP000218811">
    <property type="component" value="Unassembled WGS sequence"/>
</dbReference>
<organism evidence="1 2">
    <name type="scientific">Wolfiporia cocos (strain MD-104)</name>
    <name type="common">Brown rot fungus</name>
    <dbReference type="NCBI Taxonomy" id="742152"/>
    <lineage>
        <taxon>Eukaryota</taxon>
        <taxon>Fungi</taxon>
        <taxon>Dikarya</taxon>
        <taxon>Basidiomycota</taxon>
        <taxon>Agaricomycotina</taxon>
        <taxon>Agaricomycetes</taxon>
        <taxon>Polyporales</taxon>
        <taxon>Phaeolaceae</taxon>
        <taxon>Wolfiporia</taxon>
    </lineage>
</organism>
<feature type="non-terminal residue" evidence="1">
    <location>
        <position position="168"/>
    </location>
</feature>
<evidence type="ECO:0000313" key="1">
    <source>
        <dbReference type="EMBL" id="PCH41670.1"/>
    </source>
</evidence>
<dbReference type="OrthoDB" id="2801801at2759"/>
<dbReference type="OMA" id="WELVINM"/>
<accession>A0A2H3JHK3</accession>
<evidence type="ECO:0000313" key="2">
    <source>
        <dbReference type="Proteomes" id="UP000218811"/>
    </source>
</evidence>
<evidence type="ECO:0008006" key="3">
    <source>
        <dbReference type="Google" id="ProtNLM"/>
    </source>
</evidence>
<keyword evidence="2" id="KW-1185">Reference proteome</keyword>
<protein>
    <recommendedName>
        <fullName evidence="3">F-box domain-containing protein</fullName>
    </recommendedName>
</protein>
<dbReference type="STRING" id="742152.A0A2H3JHK3"/>
<dbReference type="AlphaFoldDB" id="A0A2H3JHK3"/>
<dbReference type="EMBL" id="KB468113">
    <property type="protein sequence ID" value="PCH41670.1"/>
    <property type="molecule type" value="Genomic_DNA"/>
</dbReference>